<evidence type="ECO:0000259" key="2">
    <source>
        <dbReference type="PROSITE" id="PS50097"/>
    </source>
</evidence>
<organism evidence="3 4">
    <name type="scientific">Ephemerocybe angulata</name>
    <dbReference type="NCBI Taxonomy" id="980116"/>
    <lineage>
        <taxon>Eukaryota</taxon>
        <taxon>Fungi</taxon>
        <taxon>Dikarya</taxon>
        <taxon>Basidiomycota</taxon>
        <taxon>Agaricomycotina</taxon>
        <taxon>Agaricomycetes</taxon>
        <taxon>Agaricomycetidae</taxon>
        <taxon>Agaricales</taxon>
        <taxon>Agaricineae</taxon>
        <taxon>Psathyrellaceae</taxon>
        <taxon>Ephemerocybe</taxon>
    </lineage>
</organism>
<dbReference type="Pfam" id="PF00651">
    <property type="entry name" value="BTB"/>
    <property type="match status" value="1"/>
</dbReference>
<protein>
    <recommendedName>
        <fullName evidence="2">BTB domain-containing protein</fullName>
    </recommendedName>
</protein>
<dbReference type="PROSITE" id="PS50097">
    <property type="entry name" value="BTB"/>
    <property type="match status" value="1"/>
</dbReference>
<dbReference type="EMBL" id="JACGCI010000113">
    <property type="protein sequence ID" value="KAF6744820.1"/>
    <property type="molecule type" value="Genomic_DNA"/>
</dbReference>
<keyword evidence="4" id="KW-1185">Reference proteome</keyword>
<gene>
    <name evidence="3" type="ORF">DFP72DRAFT_927394</name>
</gene>
<feature type="compositionally biased region" description="Low complexity" evidence="1">
    <location>
        <begin position="44"/>
        <end position="65"/>
    </location>
</feature>
<evidence type="ECO:0000313" key="4">
    <source>
        <dbReference type="Proteomes" id="UP000521943"/>
    </source>
</evidence>
<comment type="caution">
    <text evidence="3">The sequence shown here is derived from an EMBL/GenBank/DDBJ whole genome shotgun (WGS) entry which is preliminary data.</text>
</comment>
<dbReference type="Proteomes" id="UP000521943">
    <property type="component" value="Unassembled WGS sequence"/>
</dbReference>
<feature type="compositionally biased region" description="Polar residues" evidence="1">
    <location>
        <begin position="1"/>
        <end position="11"/>
    </location>
</feature>
<dbReference type="OrthoDB" id="3218112at2759"/>
<dbReference type="InterPro" id="IPR011333">
    <property type="entry name" value="SKP1/BTB/POZ_sf"/>
</dbReference>
<proteinExistence type="predicted"/>
<name>A0A8H6HEA4_9AGAR</name>
<sequence length="370" mass="41670">MTKTIPASLDTSFEHSSSDAEDTSGSSSRKQKPSTSKHEASILATSSAPPAPGAEGTTPANASNPNPNPTRHSRFWFHDGSVILHVENTLFRVHQTILANHSEIFAGLFEVPQPAGEMMLEGCHIVVLHDNEKDFEDLLHAVYDPSYFDSIPPTTDVDTLLTSISGILRLSTKYILKPLRTRCITLLTSKFPSTFTLYCTKSTTPSLHERYKSDTVMRAVLLAKETNVPTILPYAYYCVARMSMKRLMKERDGDLGWKEKCLCMVGRERLRWAEMSVSHSFLLVFQRSSTCTTLTCAHTRGPHAEWHLLEAGKSPNPLRAFVRWPQLNVCKDCEVYCQGVHLAGRRDVWKRLPSFFDLPAWEVLEEIQNQ</sequence>
<evidence type="ECO:0000313" key="3">
    <source>
        <dbReference type="EMBL" id="KAF6744820.1"/>
    </source>
</evidence>
<feature type="region of interest" description="Disordered" evidence="1">
    <location>
        <begin position="1"/>
        <end position="72"/>
    </location>
</feature>
<reference evidence="3 4" key="1">
    <citation type="submission" date="2020-07" db="EMBL/GenBank/DDBJ databases">
        <title>Comparative genomics of pyrophilous fungi reveals a link between fire events and developmental genes.</title>
        <authorList>
            <consortium name="DOE Joint Genome Institute"/>
            <person name="Steindorff A.S."/>
            <person name="Carver A."/>
            <person name="Calhoun S."/>
            <person name="Stillman K."/>
            <person name="Liu H."/>
            <person name="Lipzen A."/>
            <person name="Pangilinan J."/>
            <person name="Labutti K."/>
            <person name="Bruns T.D."/>
            <person name="Grigoriev I.V."/>
        </authorList>
    </citation>
    <scope>NUCLEOTIDE SEQUENCE [LARGE SCALE GENOMIC DNA]</scope>
    <source>
        <strain evidence="3 4">CBS 144469</strain>
    </source>
</reference>
<dbReference type="SUPFAM" id="SSF54695">
    <property type="entry name" value="POZ domain"/>
    <property type="match status" value="1"/>
</dbReference>
<dbReference type="AlphaFoldDB" id="A0A8H6HEA4"/>
<dbReference type="SMART" id="SM00225">
    <property type="entry name" value="BTB"/>
    <property type="match status" value="1"/>
</dbReference>
<feature type="domain" description="BTB" evidence="2">
    <location>
        <begin position="80"/>
        <end position="144"/>
    </location>
</feature>
<dbReference type="InterPro" id="IPR000210">
    <property type="entry name" value="BTB/POZ_dom"/>
</dbReference>
<dbReference type="Gene3D" id="3.30.710.10">
    <property type="entry name" value="Potassium Channel Kv1.1, Chain A"/>
    <property type="match status" value="1"/>
</dbReference>
<evidence type="ECO:0000256" key="1">
    <source>
        <dbReference type="SAM" id="MobiDB-lite"/>
    </source>
</evidence>
<accession>A0A8H6HEA4</accession>